<protein>
    <submittedName>
        <fullName evidence="1">10281_t:CDS:1</fullName>
    </submittedName>
</protein>
<sequence>MNFFKLPKNLQSHKATSAVRKTLNNMIDTPLMALQNPQVVRTKEHLSDAQN</sequence>
<proteinExistence type="predicted"/>
<reference evidence="1" key="1">
    <citation type="submission" date="2021-06" db="EMBL/GenBank/DDBJ databases">
        <authorList>
            <person name="Kallberg Y."/>
            <person name="Tangrot J."/>
            <person name="Rosling A."/>
        </authorList>
    </citation>
    <scope>NUCLEOTIDE SEQUENCE</scope>
    <source>
        <strain evidence="1">28 12/20/2015</strain>
    </source>
</reference>
<dbReference type="Proteomes" id="UP000789366">
    <property type="component" value="Unassembled WGS sequence"/>
</dbReference>
<evidence type="ECO:0000313" key="2">
    <source>
        <dbReference type="Proteomes" id="UP000789366"/>
    </source>
</evidence>
<gene>
    <name evidence="1" type="ORF">SPELUC_LOCUS2338</name>
</gene>
<keyword evidence="2" id="KW-1185">Reference proteome</keyword>
<organism evidence="1 2">
    <name type="scientific">Cetraspora pellucida</name>
    <dbReference type="NCBI Taxonomy" id="1433469"/>
    <lineage>
        <taxon>Eukaryota</taxon>
        <taxon>Fungi</taxon>
        <taxon>Fungi incertae sedis</taxon>
        <taxon>Mucoromycota</taxon>
        <taxon>Glomeromycotina</taxon>
        <taxon>Glomeromycetes</taxon>
        <taxon>Diversisporales</taxon>
        <taxon>Gigasporaceae</taxon>
        <taxon>Cetraspora</taxon>
    </lineage>
</organism>
<evidence type="ECO:0000313" key="1">
    <source>
        <dbReference type="EMBL" id="CAG8485961.1"/>
    </source>
</evidence>
<name>A0ACA9KRD8_9GLOM</name>
<accession>A0ACA9KRD8</accession>
<comment type="caution">
    <text evidence="1">The sequence shown here is derived from an EMBL/GenBank/DDBJ whole genome shotgun (WGS) entry which is preliminary data.</text>
</comment>
<dbReference type="EMBL" id="CAJVPW010001515">
    <property type="protein sequence ID" value="CAG8485961.1"/>
    <property type="molecule type" value="Genomic_DNA"/>
</dbReference>